<dbReference type="GO" id="GO:0005846">
    <property type="term" value="C:nuclear cap binding complex"/>
    <property type="evidence" value="ECO:0007669"/>
    <property type="project" value="InterPro"/>
</dbReference>
<comment type="subunit">
    <text evidence="8">Component of the nuclear cap-binding complex (CBC), a heterodimer composed of ncbp-1 and ncbp-2 that interacts with m7GpppG-capped RNA.</text>
</comment>
<accession>A0A183IW04</accession>
<evidence type="ECO:0000256" key="2">
    <source>
        <dbReference type="ARBA" id="ARBA00010725"/>
    </source>
</evidence>
<evidence type="ECO:0000256" key="3">
    <source>
        <dbReference type="ARBA" id="ARBA00022664"/>
    </source>
</evidence>
<evidence type="ECO:0000313" key="11">
    <source>
        <dbReference type="Proteomes" id="UP000270296"/>
    </source>
</evidence>
<proteinExistence type="inferred from homology"/>
<dbReference type="SUPFAM" id="SSF54928">
    <property type="entry name" value="RNA-binding domain, RBD"/>
    <property type="match status" value="1"/>
</dbReference>
<dbReference type="PROSITE" id="PS50102">
    <property type="entry name" value="RRM"/>
    <property type="match status" value="1"/>
</dbReference>
<dbReference type="InterPro" id="IPR000504">
    <property type="entry name" value="RRM_dom"/>
</dbReference>
<keyword evidence="11" id="KW-1185">Reference proteome</keyword>
<protein>
    <recommendedName>
        <fullName evidence="8">Nuclear cap-binding protein subunit 2</fullName>
    </recommendedName>
    <alternativeName>
        <fullName evidence="8">20 kDa nuclear cap-binding protein</fullName>
    </alternativeName>
</protein>
<dbReference type="InterPro" id="IPR012677">
    <property type="entry name" value="Nucleotide-bd_a/b_plait_sf"/>
</dbReference>
<evidence type="ECO:0000256" key="7">
    <source>
        <dbReference type="PROSITE-ProRule" id="PRU00176"/>
    </source>
</evidence>
<evidence type="ECO:0000313" key="12">
    <source>
        <dbReference type="WBParaSite" id="SBAD_0000809401-mRNA-1"/>
    </source>
</evidence>
<evidence type="ECO:0000313" key="10">
    <source>
        <dbReference type="EMBL" id="VDP14356.1"/>
    </source>
</evidence>
<dbReference type="Gene3D" id="3.30.70.330">
    <property type="match status" value="1"/>
</dbReference>
<sequence length="92" mass="10551">MTSLSVYRDQRFQVSGDRSYGEGASTQGRFQGNLRELERLLSISCTLYVGNMSFYTSEEQVHELFSRAGDVRRIIMGLDRHKKTPCGFCFVE</sequence>
<evidence type="ECO:0000256" key="8">
    <source>
        <dbReference type="RuleBase" id="RU364036"/>
    </source>
</evidence>
<keyword evidence="6 8" id="KW-0539">Nucleus</keyword>
<reference evidence="10 11" key="2">
    <citation type="submission" date="2018-11" db="EMBL/GenBank/DDBJ databases">
        <authorList>
            <consortium name="Pathogen Informatics"/>
        </authorList>
    </citation>
    <scope>NUCLEOTIDE SEQUENCE [LARGE SCALE GENOMIC DNA]</scope>
</reference>
<organism evidence="12">
    <name type="scientific">Soboliphyme baturini</name>
    <dbReference type="NCBI Taxonomy" id="241478"/>
    <lineage>
        <taxon>Eukaryota</taxon>
        <taxon>Metazoa</taxon>
        <taxon>Ecdysozoa</taxon>
        <taxon>Nematoda</taxon>
        <taxon>Enoplea</taxon>
        <taxon>Dorylaimia</taxon>
        <taxon>Dioctophymatida</taxon>
        <taxon>Dioctophymatoidea</taxon>
        <taxon>Soboliphymatidae</taxon>
        <taxon>Soboliphyme</taxon>
    </lineage>
</organism>
<dbReference type="GO" id="GO:0045292">
    <property type="term" value="P:mRNA cis splicing, via spliceosome"/>
    <property type="evidence" value="ECO:0007669"/>
    <property type="project" value="InterPro"/>
</dbReference>
<dbReference type="PANTHER" id="PTHR18847:SF0">
    <property type="entry name" value="NUCLEAR CAP-BINDING PROTEIN SUBUNIT 2"/>
    <property type="match status" value="1"/>
</dbReference>
<keyword evidence="3 8" id="KW-0507">mRNA processing</keyword>
<keyword evidence="5 8" id="KW-0508">mRNA splicing</keyword>
<dbReference type="GO" id="GO:0005634">
    <property type="term" value="C:nucleus"/>
    <property type="evidence" value="ECO:0007669"/>
    <property type="project" value="UniProtKB-SubCell"/>
</dbReference>
<dbReference type="GO" id="GO:0031047">
    <property type="term" value="P:regulatory ncRNA-mediated gene silencing"/>
    <property type="evidence" value="ECO:0007669"/>
    <property type="project" value="UniProtKB-KW"/>
</dbReference>
<keyword evidence="7 8" id="KW-0694">RNA-binding</keyword>
<evidence type="ECO:0000256" key="5">
    <source>
        <dbReference type="ARBA" id="ARBA00023187"/>
    </source>
</evidence>
<dbReference type="Pfam" id="PF00076">
    <property type="entry name" value="RRM_1"/>
    <property type="match status" value="1"/>
</dbReference>
<comment type="subcellular location">
    <subcellularLocation>
        <location evidence="1 8">Nucleus</location>
    </subcellularLocation>
</comment>
<keyword evidence="4" id="KW-0943">RNA-mediated gene silencing</keyword>
<reference evidence="12" key="1">
    <citation type="submission" date="2016-06" db="UniProtKB">
        <authorList>
            <consortium name="WormBaseParasite"/>
        </authorList>
    </citation>
    <scope>IDENTIFICATION</scope>
</reference>
<dbReference type="GO" id="GO:0000339">
    <property type="term" value="F:RNA cap binding"/>
    <property type="evidence" value="ECO:0007669"/>
    <property type="project" value="InterPro"/>
</dbReference>
<dbReference type="PANTHER" id="PTHR18847">
    <property type="entry name" value="20 KD NUCLEAR CAP BINDING PROTEIN"/>
    <property type="match status" value="1"/>
</dbReference>
<comment type="similarity">
    <text evidence="2 8">Belongs to the RRM NCBP2 family.</text>
</comment>
<evidence type="ECO:0000256" key="1">
    <source>
        <dbReference type="ARBA" id="ARBA00004123"/>
    </source>
</evidence>
<gene>
    <name evidence="10" type="ORF">SBAD_LOCUS7801</name>
</gene>
<evidence type="ECO:0000256" key="6">
    <source>
        <dbReference type="ARBA" id="ARBA00023242"/>
    </source>
</evidence>
<dbReference type="Proteomes" id="UP000270296">
    <property type="component" value="Unassembled WGS sequence"/>
</dbReference>
<evidence type="ECO:0000256" key="4">
    <source>
        <dbReference type="ARBA" id="ARBA00023158"/>
    </source>
</evidence>
<comment type="function">
    <text evidence="8">Component of the cap-binding complex (CBC), which binds co-transcriptionally to the 5' cap of pre-mRNAs and is involved in various processes such as pre-mRNA splicing and RNA-mediated gene silencing (RNAi). The CBC complex is involved in miRNA-mediated RNA interference and is required for primary microRNAs (miRNAs) processing. In the CBC complex, ncbp-2 recognizes and binds capped RNAs (m7GpppG-capped RNA) but requires ncbp-1 to stabilize the movement of its N-terminal loop and lock the CBC into a high affinity cap-binding state with the cap structure.</text>
</comment>
<dbReference type="AlphaFoldDB" id="A0A183IW04"/>
<dbReference type="WBParaSite" id="SBAD_0000809401-mRNA-1">
    <property type="protein sequence ID" value="SBAD_0000809401-mRNA-1"/>
    <property type="gene ID" value="SBAD_0000809401"/>
</dbReference>
<name>A0A183IW04_9BILA</name>
<dbReference type="OrthoDB" id="201398at2759"/>
<evidence type="ECO:0000259" key="9">
    <source>
        <dbReference type="PROSITE" id="PS50102"/>
    </source>
</evidence>
<dbReference type="InterPro" id="IPR035979">
    <property type="entry name" value="RBD_domain_sf"/>
</dbReference>
<dbReference type="InterPro" id="IPR027157">
    <property type="entry name" value="NCBP2"/>
</dbReference>
<dbReference type="EMBL" id="UZAM01010959">
    <property type="protein sequence ID" value="VDP14356.1"/>
    <property type="molecule type" value="Genomic_DNA"/>
</dbReference>
<feature type="domain" description="RRM" evidence="9">
    <location>
        <begin position="45"/>
        <end position="92"/>
    </location>
</feature>